<dbReference type="Pfam" id="PF00069">
    <property type="entry name" value="Pkinase"/>
    <property type="match status" value="2"/>
</dbReference>
<dbReference type="OrthoDB" id="6070751at2759"/>
<comment type="caution">
    <text evidence="9">The sequence shown here is derived from an EMBL/GenBank/DDBJ whole genome shotgun (WGS) entry which is preliminary data.</text>
</comment>
<keyword evidence="2" id="KW-0723">Serine/threonine-protein kinase</keyword>
<proteinExistence type="inferred from homology"/>
<feature type="domain" description="Protein kinase" evidence="8">
    <location>
        <begin position="1"/>
        <end position="320"/>
    </location>
</feature>
<accession>A0A835TQ77</accession>
<dbReference type="GO" id="GO:0005634">
    <property type="term" value="C:nucleus"/>
    <property type="evidence" value="ECO:0007669"/>
    <property type="project" value="TreeGrafter"/>
</dbReference>
<dbReference type="EMBL" id="JADDUC010000233">
    <property type="protein sequence ID" value="KAG0115307.1"/>
    <property type="molecule type" value="Genomic_DNA"/>
</dbReference>
<organism evidence="9">
    <name type="scientific">Lamprotornis superbus</name>
    <dbReference type="NCBI Taxonomy" id="245042"/>
    <lineage>
        <taxon>Eukaryota</taxon>
        <taxon>Metazoa</taxon>
        <taxon>Chordata</taxon>
        <taxon>Craniata</taxon>
        <taxon>Vertebrata</taxon>
        <taxon>Euteleostomi</taxon>
        <taxon>Archelosauria</taxon>
        <taxon>Archosauria</taxon>
        <taxon>Dinosauria</taxon>
        <taxon>Saurischia</taxon>
        <taxon>Theropoda</taxon>
        <taxon>Coelurosauria</taxon>
        <taxon>Aves</taxon>
        <taxon>Neognathae</taxon>
        <taxon>Neoaves</taxon>
        <taxon>Telluraves</taxon>
        <taxon>Australaves</taxon>
        <taxon>Passeriformes</taxon>
        <taxon>Sturnidae</taxon>
        <taxon>Lamprotornis</taxon>
    </lineage>
</organism>
<dbReference type="GO" id="GO:0035556">
    <property type="term" value="P:intracellular signal transduction"/>
    <property type="evidence" value="ECO:0007669"/>
    <property type="project" value="TreeGrafter"/>
</dbReference>
<evidence type="ECO:0000256" key="4">
    <source>
        <dbReference type="ARBA" id="ARBA00022741"/>
    </source>
</evidence>
<evidence type="ECO:0000256" key="1">
    <source>
        <dbReference type="ARBA" id="ARBA00006692"/>
    </source>
</evidence>
<reference evidence="10 11" key="2">
    <citation type="journal article" date="2021" name="J. Hered.">
        <title>Feather Gene Expression Elucidates the Developmental Basis of Plumage Iridescence in African Starlings.</title>
        <authorList>
            <person name="Rubenstein D.R."/>
            <person name="Corvelo A."/>
            <person name="MacManes M.D."/>
            <person name="Maia R."/>
            <person name="Narzisi G."/>
            <person name="Rousaki A."/>
            <person name="Vandenabeele P."/>
            <person name="Shawkey M.D."/>
            <person name="Solomon J."/>
        </authorList>
    </citation>
    <scope>NUCLEOTIDE SEQUENCE [LARGE SCALE GENOMIC DNA]</scope>
    <source>
        <strain evidence="10">SS15</strain>
    </source>
</reference>
<sequence length="440" mass="48535">MQEKATSKIRAGKYFRTRTAKEKQAARAEVELMNLLHHPRLVQCLDAFQGPTELVMVMEYVAGGELFERIVDDDFEHTEPSSAQYVQQILEGLQFMHGQAIVHLDLKPENIVCVSPGSHWIKIIDFGLAQKLGTCGCLAHRDALREHQGGLGGWQPHLGTGAHPAGLCWCVLCPRHLSQGTPSWTPVPGRSQLASCILSAVPDTPVKVLHGTPEFMAPEVVAFEPVSFSTDMWSVGQAGLEGAELLLMPWAHLFRLSGESPFQGDTDMETLSNVTAAQWDFEEEIFSEISQQAKDFISQLLQKDPRRRLPSAGALLHPWLQHPQPSSPKVLSKERIRQFLARRKWQVPAGMMGTWGWLWLKGSVPILFPQKTGKALLALKRLTLLSQSLEGKASEAQDEEGLEKEQPSGALPQRGPNPSELLTDQEEEEDGGGSTAASGQ</sequence>
<evidence type="ECO:0000259" key="8">
    <source>
        <dbReference type="PROSITE" id="PS50011"/>
    </source>
</evidence>
<dbReference type="Gene3D" id="3.30.200.20">
    <property type="entry name" value="Phosphorylase Kinase, domain 1"/>
    <property type="match status" value="1"/>
</dbReference>
<keyword evidence="5" id="KW-0418">Kinase</keyword>
<evidence type="ECO:0000256" key="6">
    <source>
        <dbReference type="ARBA" id="ARBA00022840"/>
    </source>
</evidence>
<evidence type="ECO:0000313" key="9">
    <source>
        <dbReference type="EMBL" id="KAG0115307.1"/>
    </source>
</evidence>
<reference evidence="10" key="3">
    <citation type="submission" date="2022-01" db="EMBL/GenBank/DDBJ databases">
        <authorList>
            <person name="Rubenstein D.R."/>
        </authorList>
    </citation>
    <scope>NUCLEOTIDE SEQUENCE</scope>
    <source>
        <strain evidence="10">SS15</strain>
        <tissue evidence="10">Liver</tissue>
    </source>
</reference>
<dbReference type="Gene3D" id="1.10.510.10">
    <property type="entry name" value="Transferase(Phosphotransferase) domain 1"/>
    <property type="match status" value="1"/>
</dbReference>
<dbReference type="PANTHER" id="PTHR24342">
    <property type="entry name" value="SERINE/THREONINE-PROTEIN KINASE 17"/>
    <property type="match status" value="1"/>
</dbReference>
<gene>
    <name evidence="10" type="ORF">IHE44_0010174</name>
    <name evidence="9" type="ORF">IHE44_006459</name>
</gene>
<dbReference type="InterPro" id="IPR011009">
    <property type="entry name" value="Kinase-like_dom_sf"/>
</dbReference>
<keyword evidence="6" id="KW-0067">ATP-binding</keyword>
<dbReference type="SUPFAM" id="SSF56112">
    <property type="entry name" value="Protein kinase-like (PK-like)"/>
    <property type="match status" value="1"/>
</dbReference>
<feature type="region of interest" description="Disordered" evidence="7">
    <location>
        <begin position="390"/>
        <end position="440"/>
    </location>
</feature>
<keyword evidence="4" id="KW-0547">Nucleotide-binding</keyword>
<dbReference type="Proteomes" id="UP000618051">
    <property type="component" value="Unassembled WGS sequence"/>
</dbReference>
<dbReference type="GO" id="GO:0004674">
    <property type="term" value="F:protein serine/threonine kinase activity"/>
    <property type="evidence" value="ECO:0007669"/>
    <property type="project" value="UniProtKB-KW"/>
</dbReference>
<dbReference type="GO" id="GO:0005524">
    <property type="term" value="F:ATP binding"/>
    <property type="evidence" value="ECO:0007669"/>
    <property type="project" value="UniProtKB-KW"/>
</dbReference>
<dbReference type="PROSITE" id="PS00108">
    <property type="entry name" value="PROTEIN_KINASE_ST"/>
    <property type="match status" value="1"/>
</dbReference>
<dbReference type="SMART" id="SM00220">
    <property type="entry name" value="S_TKc"/>
    <property type="match status" value="1"/>
</dbReference>
<dbReference type="GO" id="GO:0043065">
    <property type="term" value="P:positive regulation of apoptotic process"/>
    <property type="evidence" value="ECO:0007669"/>
    <property type="project" value="TreeGrafter"/>
</dbReference>
<reference evidence="9" key="1">
    <citation type="submission" date="2020-10" db="EMBL/GenBank/DDBJ databases">
        <title>Feather gene expression reveals the developmental basis of iridescence in African starlings.</title>
        <authorList>
            <person name="Rubenstein D.R."/>
        </authorList>
    </citation>
    <scope>NUCLEOTIDE SEQUENCE</scope>
    <source>
        <strain evidence="9">SS15</strain>
        <tissue evidence="9">Liver</tissue>
    </source>
</reference>
<evidence type="ECO:0000256" key="3">
    <source>
        <dbReference type="ARBA" id="ARBA00022679"/>
    </source>
</evidence>
<comment type="similarity">
    <text evidence="1">Belongs to the protein kinase superfamily. CAMK Ser/Thr protein kinase family.</text>
</comment>
<dbReference type="PROSITE" id="PS50011">
    <property type="entry name" value="PROTEIN_KINASE_DOM"/>
    <property type="match status" value="1"/>
</dbReference>
<dbReference type="InterPro" id="IPR008271">
    <property type="entry name" value="Ser/Thr_kinase_AS"/>
</dbReference>
<evidence type="ECO:0000256" key="5">
    <source>
        <dbReference type="ARBA" id="ARBA00022777"/>
    </source>
</evidence>
<protein>
    <recommendedName>
        <fullName evidence="8">Protein kinase domain-containing protein</fullName>
    </recommendedName>
</protein>
<name>A0A835TQ77_9PASS</name>
<evidence type="ECO:0000256" key="2">
    <source>
        <dbReference type="ARBA" id="ARBA00022527"/>
    </source>
</evidence>
<keyword evidence="11" id="KW-1185">Reference proteome</keyword>
<dbReference type="PANTHER" id="PTHR24342:SF20">
    <property type="entry name" value="MYOSIN LIGHT CHAIN KINASE, SMOOTH MUSCLE"/>
    <property type="match status" value="1"/>
</dbReference>
<evidence type="ECO:0000256" key="7">
    <source>
        <dbReference type="SAM" id="MobiDB-lite"/>
    </source>
</evidence>
<evidence type="ECO:0000313" key="11">
    <source>
        <dbReference type="Proteomes" id="UP000618051"/>
    </source>
</evidence>
<dbReference type="InterPro" id="IPR000719">
    <property type="entry name" value="Prot_kinase_dom"/>
</dbReference>
<evidence type="ECO:0000313" key="10">
    <source>
        <dbReference type="EMBL" id="KAI1230211.1"/>
    </source>
</evidence>
<dbReference type="AlphaFoldDB" id="A0A835TQ77"/>
<dbReference type="EMBL" id="JADDUC020000031">
    <property type="protein sequence ID" value="KAI1230211.1"/>
    <property type="molecule type" value="Genomic_DNA"/>
</dbReference>
<keyword evidence="3" id="KW-0808">Transferase</keyword>